<evidence type="ECO:0000259" key="2">
    <source>
        <dbReference type="Pfam" id="PF01370"/>
    </source>
</evidence>
<organism evidence="3 4">
    <name type="scientific">Methanolobus profundi</name>
    <dbReference type="NCBI Taxonomy" id="487685"/>
    <lineage>
        <taxon>Archaea</taxon>
        <taxon>Methanobacteriati</taxon>
        <taxon>Methanobacteriota</taxon>
        <taxon>Stenosarchaea group</taxon>
        <taxon>Methanomicrobia</taxon>
        <taxon>Methanosarcinales</taxon>
        <taxon>Methanosarcinaceae</taxon>
        <taxon>Methanolobus</taxon>
    </lineage>
</organism>
<evidence type="ECO:0000256" key="1">
    <source>
        <dbReference type="ARBA" id="ARBA00007637"/>
    </source>
</evidence>
<accession>A0A1I4RXA9</accession>
<dbReference type="AlphaFoldDB" id="A0A1I4RXA9"/>
<name>A0A1I4RXA9_9EURY</name>
<dbReference type="InterPro" id="IPR001509">
    <property type="entry name" value="Epimerase_deHydtase"/>
</dbReference>
<dbReference type="Gene3D" id="3.40.50.720">
    <property type="entry name" value="NAD(P)-binding Rossmann-like Domain"/>
    <property type="match status" value="1"/>
</dbReference>
<evidence type="ECO:0000313" key="3">
    <source>
        <dbReference type="EMBL" id="SFM56634.1"/>
    </source>
</evidence>
<gene>
    <name evidence="3" type="ORF">SAMN04488696_1628</name>
</gene>
<comment type="similarity">
    <text evidence="1">Belongs to the NAD(P)-dependent epimerase/dehydratase family.</text>
</comment>
<dbReference type="Gene3D" id="3.90.25.10">
    <property type="entry name" value="UDP-galactose 4-epimerase, domain 1"/>
    <property type="match status" value="1"/>
</dbReference>
<dbReference type="InterPro" id="IPR036291">
    <property type="entry name" value="NAD(P)-bd_dom_sf"/>
</dbReference>
<reference evidence="4" key="1">
    <citation type="submission" date="2016-10" db="EMBL/GenBank/DDBJ databases">
        <authorList>
            <person name="Varghese N."/>
            <person name="Submissions S."/>
        </authorList>
    </citation>
    <scope>NUCLEOTIDE SEQUENCE [LARGE SCALE GENOMIC DNA]</scope>
    <source>
        <strain evidence="4">Mob M</strain>
    </source>
</reference>
<dbReference type="EMBL" id="FOUJ01000003">
    <property type="protein sequence ID" value="SFM56634.1"/>
    <property type="molecule type" value="Genomic_DNA"/>
</dbReference>
<dbReference type="SUPFAM" id="SSF51735">
    <property type="entry name" value="NAD(P)-binding Rossmann-fold domains"/>
    <property type="match status" value="1"/>
</dbReference>
<dbReference type="OrthoDB" id="4907at2157"/>
<protein>
    <submittedName>
        <fullName evidence="3">UDP-glucose 4-epimerase</fullName>
    </submittedName>
</protein>
<dbReference type="PANTHER" id="PTHR43000">
    <property type="entry name" value="DTDP-D-GLUCOSE 4,6-DEHYDRATASE-RELATED"/>
    <property type="match status" value="1"/>
</dbReference>
<sequence length="299" mass="32916">MKQVLITGGIGQVGSYLVDSMQNDYEVTVLDNLSSGKEPDLLDNVHFIKEDIRSPVAREMAGEFDIIIHTAAQISVARSMDDPMFDADNNVFGTLNLLEGARAGNPEKFIYISSAAVYGDPEYLPIDESHPQNPMSPYGASKFCGEKYCSMYHHAYGLPTVCIRPFNIYSPRQDPSNPYSGVISKFIGRVKEGQPPIIFGDGSQTRDFVSAHDVVNMIRLLANGKGDNGEVYNVGTGKVTSVKELAQIVLDIFDKDLEIEYRDAMPGDIKHSYADISKANAIGFEPKMDLYKGLEEIIG</sequence>
<dbReference type="Proteomes" id="UP000198535">
    <property type="component" value="Unassembled WGS sequence"/>
</dbReference>
<dbReference type="Pfam" id="PF01370">
    <property type="entry name" value="Epimerase"/>
    <property type="match status" value="1"/>
</dbReference>
<evidence type="ECO:0000313" key="4">
    <source>
        <dbReference type="Proteomes" id="UP000198535"/>
    </source>
</evidence>
<dbReference type="STRING" id="487685.SAMN04488696_1628"/>
<dbReference type="RefSeq" id="WP_091936323.1">
    <property type="nucleotide sequence ID" value="NZ_FOUJ01000003.1"/>
</dbReference>
<proteinExistence type="inferred from homology"/>
<keyword evidence="4" id="KW-1185">Reference proteome</keyword>
<feature type="domain" description="NAD-dependent epimerase/dehydratase" evidence="2">
    <location>
        <begin position="4"/>
        <end position="235"/>
    </location>
</feature>